<dbReference type="Pfam" id="PF19054">
    <property type="entry name" value="DUF5753"/>
    <property type="match status" value="1"/>
</dbReference>
<accession>A0A1T4TEJ7</accession>
<feature type="domain" description="DUF5753" evidence="1">
    <location>
        <begin position="53"/>
        <end position="227"/>
    </location>
</feature>
<gene>
    <name evidence="2" type="ORF">SAMN02745673_04849</name>
</gene>
<organism evidence="2 3">
    <name type="scientific">Marinactinospora thermotolerans DSM 45154</name>
    <dbReference type="NCBI Taxonomy" id="1122192"/>
    <lineage>
        <taxon>Bacteria</taxon>
        <taxon>Bacillati</taxon>
        <taxon>Actinomycetota</taxon>
        <taxon>Actinomycetes</taxon>
        <taxon>Streptosporangiales</taxon>
        <taxon>Nocardiopsidaceae</taxon>
        <taxon>Marinactinospora</taxon>
    </lineage>
</organism>
<reference evidence="2 3" key="1">
    <citation type="submission" date="2017-02" db="EMBL/GenBank/DDBJ databases">
        <authorList>
            <person name="Peterson S.W."/>
        </authorList>
    </citation>
    <scope>NUCLEOTIDE SEQUENCE [LARGE SCALE GENOMIC DNA]</scope>
    <source>
        <strain evidence="2 3">DSM 45154</strain>
    </source>
</reference>
<sequence length="248" mass="28428">MVPSMISQIETGVKKPRREHAVALDRELMTGGELTELWDNLFREIQSPSWFQDGLLLEREATEIRDYQTLILPGLLQTPAYARAILATGTWHFKSEDPESRVAARMKRKEIIGPGGPILWFVVGHEALRREVGSREVMLEQFRHLLELIEAGNIRFQVTMPDSPTHLGTSGCFRTMSFHSKPPVAFAEYVTGEHILRRESDVRSYNMLFSMLQGESFSSSESAAEIRKRIDQYEQARQPRLAQEQLQQ</sequence>
<dbReference type="EMBL" id="FUWS01000020">
    <property type="protein sequence ID" value="SKA38619.1"/>
    <property type="molecule type" value="Genomic_DNA"/>
</dbReference>
<evidence type="ECO:0000259" key="1">
    <source>
        <dbReference type="Pfam" id="PF19054"/>
    </source>
</evidence>
<keyword evidence="3" id="KW-1185">Reference proteome</keyword>
<dbReference type="AlphaFoldDB" id="A0A1T4TEJ7"/>
<proteinExistence type="predicted"/>
<evidence type="ECO:0000313" key="3">
    <source>
        <dbReference type="Proteomes" id="UP000190637"/>
    </source>
</evidence>
<name>A0A1T4TEJ7_9ACTN</name>
<dbReference type="Proteomes" id="UP000190637">
    <property type="component" value="Unassembled WGS sequence"/>
</dbReference>
<dbReference type="STRING" id="1122192.SAMN02745673_04849"/>
<protein>
    <recommendedName>
        <fullName evidence="1">DUF5753 domain-containing protein</fullName>
    </recommendedName>
</protein>
<evidence type="ECO:0000313" key="2">
    <source>
        <dbReference type="EMBL" id="SKA38619.1"/>
    </source>
</evidence>
<dbReference type="InterPro" id="IPR043917">
    <property type="entry name" value="DUF5753"/>
</dbReference>